<dbReference type="GO" id="GO:0004497">
    <property type="term" value="F:monooxygenase activity"/>
    <property type="evidence" value="ECO:0007669"/>
    <property type="project" value="UniProtKB-KW"/>
</dbReference>
<dbReference type="InterPro" id="IPR036396">
    <property type="entry name" value="Cyt_P450_sf"/>
</dbReference>
<evidence type="ECO:0000256" key="3">
    <source>
        <dbReference type="ARBA" id="ARBA00010617"/>
    </source>
</evidence>
<keyword evidence="6 10" id="KW-0560">Oxidoreductase</keyword>
<dbReference type="InterPro" id="IPR050121">
    <property type="entry name" value="Cytochrome_P450_monoxygenase"/>
</dbReference>
<evidence type="ECO:0000256" key="7">
    <source>
        <dbReference type="ARBA" id="ARBA00023004"/>
    </source>
</evidence>
<keyword evidence="4 9" id="KW-0349">Heme</keyword>
<dbReference type="InterPro" id="IPR002401">
    <property type="entry name" value="Cyt_P450_E_grp-I"/>
</dbReference>
<dbReference type="GO" id="GO:0016705">
    <property type="term" value="F:oxidoreductase activity, acting on paired donors, with incorporation or reduction of molecular oxygen"/>
    <property type="evidence" value="ECO:0007669"/>
    <property type="project" value="InterPro"/>
</dbReference>
<name>A0A0C3A6B8_SERVB</name>
<dbReference type="PANTHER" id="PTHR24305">
    <property type="entry name" value="CYTOCHROME P450"/>
    <property type="match status" value="1"/>
</dbReference>
<proteinExistence type="inferred from homology"/>
<dbReference type="OrthoDB" id="1470350at2759"/>
<evidence type="ECO:0000256" key="4">
    <source>
        <dbReference type="ARBA" id="ARBA00022617"/>
    </source>
</evidence>
<evidence type="ECO:0000256" key="1">
    <source>
        <dbReference type="ARBA" id="ARBA00001971"/>
    </source>
</evidence>
<evidence type="ECO:0000313" key="11">
    <source>
        <dbReference type="EMBL" id="KIM20180.1"/>
    </source>
</evidence>
<accession>A0A0C3A6B8</accession>
<evidence type="ECO:0008006" key="13">
    <source>
        <dbReference type="Google" id="ProtNLM"/>
    </source>
</evidence>
<organism evidence="11 12">
    <name type="scientific">Serendipita vermifera MAFF 305830</name>
    <dbReference type="NCBI Taxonomy" id="933852"/>
    <lineage>
        <taxon>Eukaryota</taxon>
        <taxon>Fungi</taxon>
        <taxon>Dikarya</taxon>
        <taxon>Basidiomycota</taxon>
        <taxon>Agaricomycotina</taxon>
        <taxon>Agaricomycetes</taxon>
        <taxon>Sebacinales</taxon>
        <taxon>Serendipitaceae</taxon>
        <taxon>Serendipita</taxon>
    </lineage>
</organism>
<comment type="pathway">
    <text evidence="2">Secondary metabolite biosynthesis.</text>
</comment>
<dbReference type="GO" id="GO:0020037">
    <property type="term" value="F:heme binding"/>
    <property type="evidence" value="ECO:0007669"/>
    <property type="project" value="InterPro"/>
</dbReference>
<keyword evidence="8 10" id="KW-0503">Monooxygenase</keyword>
<comment type="similarity">
    <text evidence="3 10">Belongs to the cytochrome P450 family.</text>
</comment>
<evidence type="ECO:0000256" key="5">
    <source>
        <dbReference type="ARBA" id="ARBA00022723"/>
    </source>
</evidence>
<dbReference type="STRING" id="933852.A0A0C3A6B8"/>
<dbReference type="Pfam" id="PF00067">
    <property type="entry name" value="p450"/>
    <property type="match status" value="1"/>
</dbReference>
<dbReference type="PROSITE" id="PS00086">
    <property type="entry name" value="CYTOCHROME_P450"/>
    <property type="match status" value="1"/>
</dbReference>
<keyword evidence="5 9" id="KW-0479">Metal-binding</keyword>
<dbReference type="Gene3D" id="1.10.630.10">
    <property type="entry name" value="Cytochrome P450"/>
    <property type="match status" value="1"/>
</dbReference>
<dbReference type="AlphaFoldDB" id="A0A0C3A6B8"/>
<evidence type="ECO:0000256" key="9">
    <source>
        <dbReference type="PIRSR" id="PIRSR602401-1"/>
    </source>
</evidence>
<reference evidence="12" key="2">
    <citation type="submission" date="2015-01" db="EMBL/GenBank/DDBJ databases">
        <title>Evolutionary Origins and Diversification of the Mycorrhizal Mutualists.</title>
        <authorList>
            <consortium name="DOE Joint Genome Institute"/>
            <consortium name="Mycorrhizal Genomics Consortium"/>
            <person name="Kohler A."/>
            <person name="Kuo A."/>
            <person name="Nagy L.G."/>
            <person name="Floudas D."/>
            <person name="Copeland A."/>
            <person name="Barry K.W."/>
            <person name="Cichocki N."/>
            <person name="Veneault-Fourrey C."/>
            <person name="LaButti K."/>
            <person name="Lindquist E.A."/>
            <person name="Lipzen A."/>
            <person name="Lundell T."/>
            <person name="Morin E."/>
            <person name="Murat C."/>
            <person name="Riley R."/>
            <person name="Ohm R."/>
            <person name="Sun H."/>
            <person name="Tunlid A."/>
            <person name="Henrissat B."/>
            <person name="Grigoriev I.V."/>
            <person name="Hibbett D.S."/>
            <person name="Martin F."/>
        </authorList>
    </citation>
    <scope>NUCLEOTIDE SEQUENCE [LARGE SCALE GENOMIC DNA]</scope>
    <source>
        <strain evidence="12">MAFF 305830</strain>
    </source>
</reference>
<dbReference type="SUPFAM" id="SSF48264">
    <property type="entry name" value="Cytochrome P450"/>
    <property type="match status" value="1"/>
</dbReference>
<evidence type="ECO:0000256" key="8">
    <source>
        <dbReference type="ARBA" id="ARBA00023033"/>
    </source>
</evidence>
<gene>
    <name evidence="11" type="ORF">M408DRAFT_334087</name>
</gene>
<dbReference type="PANTHER" id="PTHR24305:SF166">
    <property type="entry name" value="CYTOCHROME P450 12A4, MITOCHONDRIAL-RELATED"/>
    <property type="match status" value="1"/>
</dbReference>
<comment type="cofactor">
    <cofactor evidence="1 9">
        <name>heme</name>
        <dbReference type="ChEBI" id="CHEBI:30413"/>
    </cofactor>
</comment>
<evidence type="ECO:0000256" key="6">
    <source>
        <dbReference type="ARBA" id="ARBA00023002"/>
    </source>
</evidence>
<feature type="binding site" description="axial binding residue" evidence="9">
    <location>
        <position position="458"/>
    </location>
    <ligand>
        <name>heme</name>
        <dbReference type="ChEBI" id="CHEBI:30413"/>
    </ligand>
    <ligandPart>
        <name>Fe</name>
        <dbReference type="ChEBI" id="CHEBI:18248"/>
    </ligandPart>
</feature>
<dbReference type="PRINTS" id="PR00463">
    <property type="entry name" value="EP450I"/>
</dbReference>
<dbReference type="InterPro" id="IPR017972">
    <property type="entry name" value="Cyt_P450_CS"/>
</dbReference>
<keyword evidence="12" id="KW-1185">Reference proteome</keyword>
<dbReference type="Proteomes" id="UP000054097">
    <property type="component" value="Unassembled WGS sequence"/>
</dbReference>
<protein>
    <recommendedName>
        <fullName evidence="13">Cytochrome P450</fullName>
    </recommendedName>
</protein>
<dbReference type="HOGENOM" id="CLU_001570_25_0_1"/>
<dbReference type="EMBL" id="KN824464">
    <property type="protein sequence ID" value="KIM20180.1"/>
    <property type="molecule type" value="Genomic_DNA"/>
</dbReference>
<dbReference type="PRINTS" id="PR00385">
    <property type="entry name" value="P450"/>
</dbReference>
<sequence length="531" mass="60363">MLLSTNFTPLLIGCLVSLWIARTYWQYRRVVKSVGGAPGPRTYFTPGTLFARLLPEIPGINRKLSWIWRTKYSGLQYYGQDIIASINFHPKVAAFVQISDPKATKEITFHRSAFPKPVHFYTAFAYYGANTLTTEGDEWRAHHKVVAKSFTEQNNKLVWKETVDVTLELFSLWEMEGRGDEVSIADISELTRDIALMVISAAAFGMKTGWKDEDTPPLGHVMTFKKSLHTVSIGFLTRAILPNWILGLYAQGRDIRTAYTELGVYMREMIDNRITSPHQYEDLFSNLLRAREDEKDGESTFDDSSLMGNIFIMLFAGHETSANTLALALAFIAMYPEVQERFLAQIRQCVSPGQLPTYSDISKLSYGTAIMQETLRLIPIVPLIPKSSAYDTQFTTNDINGEARQVLVPAGTPMGINVIGLHYNPKYWDNPYEFRPERFLQEYEKFAWLPFSAGPRACIGRRFAEIEILAVLTLIVLNYEISVPDEPRFGSESLEEKKARVLDAERTTLLMRAKKTPLKLRRRALSSNYPS</sequence>
<evidence type="ECO:0000256" key="10">
    <source>
        <dbReference type="RuleBase" id="RU000461"/>
    </source>
</evidence>
<evidence type="ECO:0000313" key="12">
    <source>
        <dbReference type="Proteomes" id="UP000054097"/>
    </source>
</evidence>
<reference evidence="11 12" key="1">
    <citation type="submission" date="2014-04" db="EMBL/GenBank/DDBJ databases">
        <authorList>
            <consortium name="DOE Joint Genome Institute"/>
            <person name="Kuo A."/>
            <person name="Zuccaro A."/>
            <person name="Kohler A."/>
            <person name="Nagy L.G."/>
            <person name="Floudas D."/>
            <person name="Copeland A."/>
            <person name="Barry K.W."/>
            <person name="Cichocki N."/>
            <person name="Veneault-Fourrey C."/>
            <person name="LaButti K."/>
            <person name="Lindquist E.A."/>
            <person name="Lipzen A."/>
            <person name="Lundell T."/>
            <person name="Morin E."/>
            <person name="Murat C."/>
            <person name="Sun H."/>
            <person name="Tunlid A."/>
            <person name="Henrissat B."/>
            <person name="Grigoriev I.V."/>
            <person name="Hibbett D.S."/>
            <person name="Martin F."/>
            <person name="Nordberg H.P."/>
            <person name="Cantor M.N."/>
            <person name="Hua S.X."/>
        </authorList>
    </citation>
    <scope>NUCLEOTIDE SEQUENCE [LARGE SCALE GENOMIC DNA]</scope>
    <source>
        <strain evidence="11 12">MAFF 305830</strain>
    </source>
</reference>
<dbReference type="GO" id="GO:0005506">
    <property type="term" value="F:iron ion binding"/>
    <property type="evidence" value="ECO:0007669"/>
    <property type="project" value="InterPro"/>
</dbReference>
<dbReference type="InterPro" id="IPR001128">
    <property type="entry name" value="Cyt_P450"/>
</dbReference>
<evidence type="ECO:0000256" key="2">
    <source>
        <dbReference type="ARBA" id="ARBA00005179"/>
    </source>
</evidence>
<keyword evidence="7 9" id="KW-0408">Iron</keyword>